<proteinExistence type="predicted"/>
<dbReference type="EMBL" id="BART01018098">
    <property type="protein sequence ID" value="GAG85880.1"/>
    <property type="molecule type" value="Genomic_DNA"/>
</dbReference>
<name>X1AT07_9ZZZZ</name>
<comment type="caution">
    <text evidence="1">The sequence shown here is derived from an EMBL/GenBank/DDBJ whole genome shotgun (WGS) entry which is preliminary data.</text>
</comment>
<accession>X1AT07</accession>
<reference evidence="1" key="1">
    <citation type="journal article" date="2014" name="Front. Microbiol.">
        <title>High frequency of phylogenetically diverse reductive dehalogenase-homologous genes in deep subseafloor sedimentary metagenomes.</title>
        <authorList>
            <person name="Kawai M."/>
            <person name="Futagami T."/>
            <person name="Toyoda A."/>
            <person name="Takaki Y."/>
            <person name="Nishi S."/>
            <person name="Hori S."/>
            <person name="Arai W."/>
            <person name="Tsubouchi T."/>
            <person name="Morono Y."/>
            <person name="Uchiyama I."/>
            <person name="Ito T."/>
            <person name="Fujiyama A."/>
            <person name="Inagaki F."/>
            <person name="Takami H."/>
        </authorList>
    </citation>
    <scope>NUCLEOTIDE SEQUENCE</scope>
    <source>
        <strain evidence="1">Expedition CK06-06</strain>
    </source>
</reference>
<protein>
    <submittedName>
        <fullName evidence="1">Uncharacterized protein</fullName>
    </submittedName>
</protein>
<dbReference type="AlphaFoldDB" id="X1AT07"/>
<gene>
    <name evidence="1" type="ORF">S01H4_34224</name>
</gene>
<feature type="non-terminal residue" evidence="1">
    <location>
        <position position="1"/>
    </location>
</feature>
<evidence type="ECO:0000313" key="1">
    <source>
        <dbReference type="EMBL" id="GAG85880.1"/>
    </source>
</evidence>
<sequence length="103" mass="11881">FARTVESIRRGTEYQGKNLLYVSGLNVDIAAFDSYPETTYFIPWAAHIQLNNPGSDEYIHPLEQQQLFAKLMKQSSINKDQVDLKGEIGRMLQAPRYDIYTPR</sequence>
<organism evidence="1">
    <name type="scientific">marine sediment metagenome</name>
    <dbReference type="NCBI Taxonomy" id="412755"/>
    <lineage>
        <taxon>unclassified sequences</taxon>
        <taxon>metagenomes</taxon>
        <taxon>ecological metagenomes</taxon>
    </lineage>
</organism>